<reference evidence="9 10" key="1">
    <citation type="submission" date="2021-07" db="EMBL/GenBank/DDBJ databases">
        <title>Actinomadura sp. PM05-2 isolated from lichen.</title>
        <authorList>
            <person name="Somphong A."/>
            <person name="Phongsopitanun W."/>
            <person name="Tanasupawat S."/>
            <person name="Peongsungnone V."/>
        </authorList>
    </citation>
    <scope>NUCLEOTIDE SEQUENCE [LARGE SCALE GENOMIC DNA]</scope>
    <source>
        <strain evidence="9 10">PM05-2</strain>
    </source>
</reference>
<dbReference type="InterPro" id="IPR012338">
    <property type="entry name" value="Beta-lactam/transpept-like"/>
</dbReference>
<evidence type="ECO:0000256" key="5">
    <source>
        <dbReference type="SAM" id="SignalP"/>
    </source>
</evidence>
<dbReference type="Gene3D" id="3.30.1390.30">
    <property type="entry name" value="Penicillin-binding protein 2a, domain 3"/>
    <property type="match status" value="1"/>
</dbReference>
<dbReference type="Pfam" id="PF03717">
    <property type="entry name" value="PBP_dimer"/>
    <property type="match status" value="1"/>
</dbReference>
<feature type="chain" id="PRO_5047291680" evidence="5">
    <location>
        <begin position="30"/>
        <end position="651"/>
    </location>
</feature>
<dbReference type="Pfam" id="PF05223">
    <property type="entry name" value="MecA_N"/>
    <property type="match status" value="1"/>
</dbReference>
<evidence type="ECO:0000256" key="4">
    <source>
        <dbReference type="SAM" id="MobiDB-lite"/>
    </source>
</evidence>
<evidence type="ECO:0000259" key="7">
    <source>
        <dbReference type="Pfam" id="PF03717"/>
    </source>
</evidence>
<dbReference type="EMBL" id="JAIBOA010000036">
    <property type="protein sequence ID" value="MBW8487554.1"/>
    <property type="molecule type" value="Genomic_DNA"/>
</dbReference>
<keyword evidence="10" id="KW-1185">Reference proteome</keyword>
<name>A0ABS7G6Q8_9ACTN</name>
<feature type="domain" description="Penicillin-binding protein transpeptidase" evidence="6">
    <location>
        <begin position="366"/>
        <end position="620"/>
    </location>
</feature>
<dbReference type="PROSITE" id="PS51257">
    <property type="entry name" value="PROKAR_LIPOPROTEIN"/>
    <property type="match status" value="1"/>
</dbReference>
<feature type="region of interest" description="Disordered" evidence="4">
    <location>
        <begin position="631"/>
        <end position="651"/>
    </location>
</feature>
<dbReference type="PANTHER" id="PTHR30627">
    <property type="entry name" value="PEPTIDOGLYCAN D,D-TRANSPEPTIDASE"/>
    <property type="match status" value="1"/>
</dbReference>
<comment type="similarity">
    <text evidence="2">Belongs to the transpeptidase family.</text>
</comment>
<evidence type="ECO:0000313" key="10">
    <source>
        <dbReference type="Proteomes" id="UP000774570"/>
    </source>
</evidence>
<dbReference type="InterPro" id="IPR007887">
    <property type="entry name" value="MecA_N"/>
</dbReference>
<evidence type="ECO:0000256" key="2">
    <source>
        <dbReference type="ARBA" id="ARBA00007171"/>
    </source>
</evidence>
<evidence type="ECO:0000256" key="1">
    <source>
        <dbReference type="ARBA" id="ARBA00004370"/>
    </source>
</evidence>
<dbReference type="InterPro" id="IPR050515">
    <property type="entry name" value="Beta-lactam/transpept"/>
</dbReference>
<feature type="domain" description="NTF2-like N-terminal transpeptidase" evidence="8">
    <location>
        <begin position="33"/>
        <end position="153"/>
    </location>
</feature>
<protein>
    <submittedName>
        <fullName evidence="9">NTF2 domain-containing protein transpeptidase</fullName>
    </submittedName>
</protein>
<feature type="domain" description="Penicillin-binding protein dimerisation" evidence="7">
    <location>
        <begin position="162"/>
        <end position="325"/>
    </location>
</feature>
<dbReference type="Gene3D" id="3.90.1310.10">
    <property type="entry name" value="Penicillin-binding protein 2a (Domain 2)"/>
    <property type="match status" value="1"/>
</dbReference>
<dbReference type="Pfam" id="PF00905">
    <property type="entry name" value="Transpeptidase"/>
    <property type="match status" value="1"/>
</dbReference>
<dbReference type="SUPFAM" id="SSF56601">
    <property type="entry name" value="beta-lactamase/transpeptidase-like"/>
    <property type="match status" value="1"/>
</dbReference>
<gene>
    <name evidence="9" type="ORF">K1Y72_34730</name>
</gene>
<proteinExistence type="inferred from homology"/>
<dbReference type="PANTHER" id="PTHR30627:SF24">
    <property type="entry name" value="PENICILLIN-BINDING PROTEIN 4B"/>
    <property type="match status" value="1"/>
</dbReference>
<evidence type="ECO:0000259" key="8">
    <source>
        <dbReference type="Pfam" id="PF05223"/>
    </source>
</evidence>
<dbReference type="InterPro" id="IPR001460">
    <property type="entry name" value="PCN-bd_Tpept"/>
</dbReference>
<accession>A0ABS7G6Q8</accession>
<evidence type="ECO:0000259" key="6">
    <source>
        <dbReference type="Pfam" id="PF00905"/>
    </source>
</evidence>
<keyword evidence="3" id="KW-0472">Membrane</keyword>
<feature type="compositionally biased region" description="Low complexity" evidence="4">
    <location>
        <begin position="632"/>
        <end position="651"/>
    </location>
</feature>
<organism evidence="9 10">
    <name type="scientific">Actinomadura parmotrematis</name>
    <dbReference type="NCBI Taxonomy" id="2864039"/>
    <lineage>
        <taxon>Bacteria</taxon>
        <taxon>Bacillati</taxon>
        <taxon>Actinomycetota</taxon>
        <taxon>Actinomycetes</taxon>
        <taxon>Streptosporangiales</taxon>
        <taxon>Thermomonosporaceae</taxon>
        <taxon>Actinomadura</taxon>
    </lineage>
</organism>
<comment type="caution">
    <text evidence="9">The sequence shown here is derived from an EMBL/GenBank/DDBJ whole genome shotgun (WGS) entry which is preliminary data.</text>
</comment>
<feature type="signal peptide" evidence="5">
    <location>
        <begin position="1"/>
        <end position="29"/>
    </location>
</feature>
<evidence type="ECO:0000256" key="3">
    <source>
        <dbReference type="ARBA" id="ARBA00023136"/>
    </source>
</evidence>
<dbReference type="InterPro" id="IPR005311">
    <property type="entry name" value="PBP_dimer"/>
</dbReference>
<dbReference type="Proteomes" id="UP000774570">
    <property type="component" value="Unassembled WGS sequence"/>
</dbReference>
<dbReference type="SUPFAM" id="SSF56519">
    <property type="entry name" value="Penicillin binding protein dimerisation domain"/>
    <property type="match status" value="1"/>
</dbReference>
<comment type="subcellular location">
    <subcellularLocation>
        <location evidence="1">Membrane</location>
    </subcellularLocation>
</comment>
<dbReference type="InterPro" id="IPR036138">
    <property type="entry name" value="PBP_dimer_sf"/>
</dbReference>
<sequence length="651" mass="66993">MNSRRQRRRAVSAAVVGTLVAGLTSGCFAEPSAMPTVRDFLIAWQVGNFEAAAKLTTGADRAAVRDTLGQVGSQLDAASLKLALGVPTTDGRDGPDAIRKQGDEADARFSVKIDLGENGQPWTYTSLLHLKRVGRDWRVVWNPSVVNLSLKQGQRLAVLTEVPKRADILDNAGKSLQNKVLADVVGVYPGQLKSPQKTLEGLARAVRQEQGASLDVERLLGRVRSAPPQNLLPLLTLQRAGNKSLVQRLRQVSGLRVVAQQLPIAPKAAPELVGSLGPATDTTLQQVGAPYQPGDTIGVNGLQLAMQRRLAGTPTVSVVVQNPSGGDTQVLKTWQGVAAQPVNTTLGSVYQARAQAALDGLTAPASIVALKPSTGQVLAVANHGTNGADLALEGRYAPGLTFGLVSAQPSLLAGTTVNTKINCPATAPAGDQTVDAASPGETTLLKLFSNGCSTGLADLGKRTDTAALMKAVADVGIGKSWELPVGAFTGTVPAPADDNAKAAVAAGVGGVRMSPLAMAAIAGAVQSGTWRPPTLLAPPQAAAGPAPVVLNSGVTSAVQQLARRSVKDSATAANVKGAGSVSGIATTVDYKDGATARKVSWFVGFRGDVAFAIAVEGKADTAELAARFLKGAPTVPTTPQRTAPTTPQQPR</sequence>
<keyword evidence="5" id="KW-0732">Signal</keyword>
<evidence type="ECO:0000313" key="9">
    <source>
        <dbReference type="EMBL" id="MBW8487554.1"/>
    </source>
</evidence>
<dbReference type="Gene3D" id="3.40.710.10">
    <property type="entry name" value="DD-peptidase/beta-lactamase superfamily"/>
    <property type="match status" value="1"/>
</dbReference>